<keyword evidence="1" id="KW-0732">Signal</keyword>
<gene>
    <name evidence="2" type="ORF">FOZ63_010986</name>
</gene>
<dbReference type="EMBL" id="JABANO010038622">
    <property type="protein sequence ID" value="KAF4698238.1"/>
    <property type="molecule type" value="Genomic_DNA"/>
</dbReference>
<accession>A0A7J6PQ52</accession>
<name>A0A7J6PQ52_PEROL</name>
<sequence>MKRLVVIFVATAVSLRVGDFEEAEVGGVCPETAGHVDARSRLGIDSILSCAQYTREHVRGNYEFVSYNKGNTTCMWSKSCECVALGECPSGDPEGGWRSALIVRLLNTELADRPVRYDRKPHVVGGDP</sequence>
<evidence type="ECO:0008006" key="4">
    <source>
        <dbReference type="Google" id="ProtNLM"/>
    </source>
</evidence>
<dbReference type="AlphaFoldDB" id="A0A7J6PQ52"/>
<feature type="signal peptide" evidence="1">
    <location>
        <begin position="1"/>
        <end position="20"/>
    </location>
</feature>
<comment type="caution">
    <text evidence="2">The sequence shown here is derived from an EMBL/GenBank/DDBJ whole genome shotgun (WGS) entry which is preliminary data.</text>
</comment>
<evidence type="ECO:0000313" key="2">
    <source>
        <dbReference type="EMBL" id="KAF4698238.1"/>
    </source>
</evidence>
<keyword evidence="3" id="KW-1185">Reference proteome</keyword>
<evidence type="ECO:0000256" key="1">
    <source>
        <dbReference type="SAM" id="SignalP"/>
    </source>
</evidence>
<feature type="non-terminal residue" evidence="2">
    <location>
        <position position="128"/>
    </location>
</feature>
<protein>
    <recommendedName>
        <fullName evidence="4">Secreted protein</fullName>
    </recommendedName>
</protein>
<reference evidence="2 3" key="1">
    <citation type="submission" date="2020-04" db="EMBL/GenBank/DDBJ databases">
        <title>Perkinsus olseni comparative genomics.</title>
        <authorList>
            <person name="Bogema D.R."/>
        </authorList>
    </citation>
    <scope>NUCLEOTIDE SEQUENCE [LARGE SCALE GENOMIC DNA]</scope>
    <source>
        <strain evidence="2 3">ATCC PRA-207</strain>
    </source>
</reference>
<evidence type="ECO:0000313" key="3">
    <source>
        <dbReference type="Proteomes" id="UP000553632"/>
    </source>
</evidence>
<feature type="chain" id="PRO_5029562330" description="Secreted protein" evidence="1">
    <location>
        <begin position="21"/>
        <end position="128"/>
    </location>
</feature>
<dbReference type="Proteomes" id="UP000553632">
    <property type="component" value="Unassembled WGS sequence"/>
</dbReference>
<proteinExistence type="predicted"/>
<organism evidence="2 3">
    <name type="scientific">Perkinsus olseni</name>
    <name type="common">Perkinsus atlanticus</name>
    <dbReference type="NCBI Taxonomy" id="32597"/>
    <lineage>
        <taxon>Eukaryota</taxon>
        <taxon>Sar</taxon>
        <taxon>Alveolata</taxon>
        <taxon>Perkinsozoa</taxon>
        <taxon>Perkinsea</taxon>
        <taxon>Perkinsida</taxon>
        <taxon>Perkinsidae</taxon>
        <taxon>Perkinsus</taxon>
    </lineage>
</organism>